<comment type="similarity">
    <text evidence="2">Belongs to the eukaryotic RPA49/POLR1E RNA polymerase subunit family.</text>
</comment>
<evidence type="ECO:0000313" key="11">
    <source>
        <dbReference type="EMBL" id="VDN98676.1"/>
    </source>
</evidence>
<dbReference type="GO" id="GO:0003677">
    <property type="term" value="F:DNA binding"/>
    <property type="evidence" value="ECO:0007669"/>
    <property type="project" value="InterPro"/>
</dbReference>
<evidence type="ECO:0000256" key="1">
    <source>
        <dbReference type="ARBA" id="ARBA00004604"/>
    </source>
</evidence>
<dbReference type="Pfam" id="PF08925">
    <property type="entry name" value="DUF1907"/>
    <property type="match status" value="1"/>
</dbReference>
<evidence type="ECO:0000256" key="5">
    <source>
        <dbReference type="ARBA" id="ARBA00022723"/>
    </source>
</evidence>
<dbReference type="GO" id="GO:0006351">
    <property type="term" value="P:DNA-templated transcription"/>
    <property type="evidence" value="ECO:0007669"/>
    <property type="project" value="InterPro"/>
</dbReference>
<evidence type="ECO:0000256" key="4">
    <source>
        <dbReference type="ARBA" id="ARBA00022478"/>
    </source>
</evidence>
<keyword evidence="8" id="KW-0804">Transcription</keyword>
<sequence>MVGVALEINTSLVYVSLGMSYCEWGSIYLDSYGEEDLELKRGKPLFLNEDRFALLENVRLFYIFLFCSYVTVIYNKVTKQVEIFHNKPIYLGPVFEEEDIEQDSERQPATRADFTNEFGSVWSKKSLCEREEVEARTRAANDADVLQKVASGVSKVNSETQDKGNEATQKEQLLPKFDQQTKIVSQIFPLSSLIPPSIASALAQEANAISTADDKALQDLIKRNRYPSFLADRLQYLPLDNLESVSVSQPAAKRRRKDASGGLGERMTRIQMATIIAYLNHMFRLFQLRMNELQQKMPLPNAPALVAKDLLSKFTTLTVQAGKSRSKNRRLPYLHLRLITPMLRDKLIYHILILILHCDNFSTVIDKLPIDFKMSSVTLKKYFTFIGCTFAVKEVKQTEGEDQTSEKRKETTAHLPLQNGLKDCYKEVKVSITNCPDLKEAPFKLNLSGLTGQNVLCDVGSMKYLLPVPDKSKRYSFDKVAELSKVVQGQLLGAGAGPFFTHNKSCEMAANVKFSGSKVISNSTLHGVYNETPEVIRATDNNFALLAHLLSTEGLPGSVIEVDVSGRLKEGSTYVFLREALKAAFSKLPNPVALGGVFVLNDSKARFHVLCGLPDDPVDTPEKVAAFVKHFEMEPPILGVGTLVSHDPYNVDLKLEHFHCYNEAQTLAGHFYWDTEPENAHYHFYLVVAKNLLRIDPKVDP</sequence>
<keyword evidence="12" id="KW-1185">Reference proteome</keyword>
<comment type="subcellular location">
    <subcellularLocation>
        <location evidence="1">Nucleus</location>
        <location evidence="1">Nucleolus</location>
    </subcellularLocation>
</comment>
<evidence type="ECO:0000256" key="2">
    <source>
        <dbReference type="ARBA" id="ARBA00009430"/>
    </source>
</evidence>
<keyword evidence="7" id="KW-0862">Zinc</keyword>
<dbReference type="GO" id="GO:0005730">
    <property type="term" value="C:nucleolus"/>
    <property type="evidence" value="ECO:0007669"/>
    <property type="project" value="UniProtKB-SubCell"/>
</dbReference>
<dbReference type="SMART" id="SM01168">
    <property type="entry name" value="DUF1907"/>
    <property type="match status" value="1"/>
</dbReference>
<keyword evidence="5" id="KW-0479">Metal-binding</keyword>
<dbReference type="Proteomes" id="UP000278807">
    <property type="component" value="Unassembled WGS sequence"/>
</dbReference>
<dbReference type="GO" id="GO:0016788">
    <property type="term" value="F:hydrolase activity, acting on ester bonds"/>
    <property type="evidence" value="ECO:0007669"/>
    <property type="project" value="TreeGrafter"/>
</dbReference>
<dbReference type="PANTHER" id="PTHR13204:SF1">
    <property type="entry name" value="ESTER HYDROLASE C11ORF54"/>
    <property type="match status" value="1"/>
</dbReference>
<keyword evidence="6" id="KW-0378">Hydrolase</keyword>
<evidence type="ECO:0000256" key="7">
    <source>
        <dbReference type="ARBA" id="ARBA00022833"/>
    </source>
</evidence>
<reference evidence="11 12" key="2">
    <citation type="submission" date="2018-11" db="EMBL/GenBank/DDBJ databases">
        <authorList>
            <consortium name="Pathogen Informatics"/>
        </authorList>
    </citation>
    <scope>NUCLEOTIDE SEQUENCE [LARGE SCALE GENOMIC DNA]</scope>
</reference>
<dbReference type="InterPro" id="IPR015021">
    <property type="entry name" value="C11orf54_DUF1907"/>
</dbReference>
<dbReference type="InterPro" id="IPR009668">
    <property type="entry name" value="RNA_pol-assoc_fac_A49-like"/>
</dbReference>
<evidence type="ECO:0000256" key="3">
    <source>
        <dbReference type="ARBA" id="ARBA00011245"/>
    </source>
</evidence>
<dbReference type="AlphaFoldDB" id="A0A0R3T6Y0"/>
<dbReference type="Pfam" id="PF06870">
    <property type="entry name" value="RNA_pol_I_A49"/>
    <property type="match status" value="1"/>
</dbReference>
<accession>A0A0R3T6Y0</accession>
<dbReference type="CDD" id="cd17298">
    <property type="entry name" value="DUF1907"/>
    <property type="match status" value="1"/>
</dbReference>
<comment type="subunit">
    <text evidence="3">Monomer.</text>
</comment>
<proteinExistence type="inferred from homology"/>
<dbReference type="Pfam" id="PF18995">
    <property type="entry name" value="PRT6_C"/>
    <property type="match status" value="1"/>
</dbReference>
<evidence type="ECO:0000256" key="9">
    <source>
        <dbReference type="ARBA" id="ARBA00023242"/>
    </source>
</evidence>
<dbReference type="OrthoDB" id="5119241at2759"/>
<protein>
    <submittedName>
        <fullName evidence="13">DUF1907 domain-containing protein</fullName>
    </submittedName>
</protein>
<dbReference type="WBParaSite" id="HNAJ_0000281801-mRNA-1">
    <property type="protein sequence ID" value="HNAJ_0000281801-mRNA-1"/>
    <property type="gene ID" value="HNAJ_0000281801"/>
</dbReference>
<organism evidence="13">
    <name type="scientific">Rodentolepis nana</name>
    <name type="common">Dwarf tapeworm</name>
    <name type="synonym">Hymenolepis nana</name>
    <dbReference type="NCBI Taxonomy" id="102285"/>
    <lineage>
        <taxon>Eukaryota</taxon>
        <taxon>Metazoa</taxon>
        <taxon>Spiralia</taxon>
        <taxon>Lophotrochozoa</taxon>
        <taxon>Platyhelminthes</taxon>
        <taxon>Cestoda</taxon>
        <taxon>Eucestoda</taxon>
        <taxon>Cyclophyllidea</taxon>
        <taxon>Hymenolepididae</taxon>
        <taxon>Rodentolepis</taxon>
    </lineage>
</organism>
<keyword evidence="9" id="KW-0539">Nucleus</keyword>
<reference evidence="13" key="1">
    <citation type="submission" date="2017-02" db="UniProtKB">
        <authorList>
            <consortium name="WormBaseParasite"/>
        </authorList>
    </citation>
    <scope>IDENTIFICATION</scope>
</reference>
<dbReference type="SUPFAM" id="SSF117856">
    <property type="entry name" value="AF0104/ALDC/Ptd012-like"/>
    <property type="match status" value="1"/>
</dbReference>
<name>A0A0R3T6Y0_RODNA</name>
<evidence type="ECO:0000259" key="10">
    <source>
        <dbReference type="SMART" id="SM01168"/>
    </source>
</evidence>
<feature type="domain" description="DUF1907" evidence="10">
    <location>
        <begin position="416"/>
        <end position="695"/>
    </location>
</feature>
<dbReference type="EMBL" id="UZAE01001484">
    <property type="protein sequence ID" value="VDN98676.1"/>
    <property type="molecule type" value="Genomic_DNA"/>
</dbReference>
<evidence type="ECO:0000313" key="12">
    <source>
        <dbReference type="Proteomes" id="UP000278807"/>
    </source>
</evidence>
<keyword evidence="4" id="KW-0240">DNA-directed RNA polymerase</keyword>
<evidence type="ECO:0000256" key="6">
    <source>
        <dbReference type="ARBA" id="ARBA00022801"/>
    </source>
</evidence>
<dbReference type="GO" id="GO:0008270">
    <property type="term" value="F:zinc ion binding"/>
    <property type="evidence" value="ECO:0007669"/>
    <property type="project" value="TreeGrafter"/>
</dbReference>
<dbReference type="GO" id="GO:0000428">
    <property type="term" value="C:DNA-directed RNA polymerase complex"/>
    <property type="evidence" value="ECO:0007669"/>
    <property type="project" value="UniProtKB-KW"/>
</dbReference>
<evidence type="ECO:0000256" key="8">
    <source>
        <dbReference type="ARBA" id="ARBA00023163"/>
    </source>
</evidence>
<gene>
    <name evidence="11" type="ORF">HNAJ_LOCUS2817</name>
</gene>
<evidence type="ECO:0000313" key="13">
    <source>
        <dbReference type="WBParaSite" id="HNAJ_0000281801-mRNA-1"/>
    </source>
</evidence>
<dbReference type="InterPro" id="IPR044046">
    <property type="entry name" value="E3_ligase_UBR-like_C"/>
</dbReference>
<dbReference type="PANTHER" id="PTHR13204">
    <property type="entry name" value="PTD012 PROTEIN"/>
    <property type="match status" value="1"/>
</dbReference>